<evidence type="ECO:0000313" key="3">
    <source>
        <dbReference type="Proteomes" id="UP001608902"/>
    </source>
</evidence>
<dbReference type="EMBL" id="JBGFUD010007825">
    <property type="protein sequence ID" value="MFH4981761.1"/>
    <property type="molecule type" value="Genomic_DNA"/>
</dbReference>
<keyword evidence="3" id="KW-1185">Reference proteome</keyword>
<accession>A0ABD6EW91</accession>
<evidence type="ECO:0000313" key="2">
    <source>
        <dbReference type="EMBL" id="MFH4981761.1"/>
    </source>
</evidence>
<evidence type="ECO:0008006" key="4">
    <source>
        <dbReference type="Google" id="ProtNLM"/>
    </source>
</evidence>
<name>A0ABD6EW91_9BILA</name>
<keyword evidence="1" id="KW-0732">Signal</keyword>
<dbReference type="AlphaFoldDB" id="A0ABD6EW91"/>
<gene>
    <name evidence="2" type="ORF">AB6A40_008470</name>
</gene>
<organism evidence="2 3">
    <name type="scientific">Gnathostoma spinigerum</name>
    <dbReference type="NCBI Taxonomy" id="75299"/>
    <lineage>
        <taxon>Eukaryota</taxon>
        <taxon>Metazoa</taxon>
        <taxon>Ecdysozoa</taxon>
        <taxon>Nematoda</taxon>
        <taxon>Chromadorea</taxon>
        <taxon>Rhabditida</taxon>
        <taxon>Spirurina</taxon>
        <taxon>Gnathostomatomorpha</taxon>
        <taxon>Gnathostomatoidea</taxon>
        <taxon>Gnathostomatidae</taxon>
        <taxon>Gnathostoma</taxon>
    </lineage>
</organism>
<comment type="caution">
    <text evidence="2">The sequence shown here is derived from an EMBL/GenBank/DDBJ whole genome shotgun (WGS) entry which is preliminary data.</text>
</comment>
<feature type="chain" id="PRO_5044889057" description="Secreted protein" evidence="1">
    <location>
        <begin position="22"/>
        <end position="124"/>
    </location>
</feature>
<evidence type="ECO:0000256" key="1">
    <source>
        <dbReference type="SAM" id="SignalP"/>
    </source>
</evidence>
<sequence length="124" mass="13791">MKARYLLRLIVVSSVIFGVRPFCCTVWPCSTLPFCDTVPVVVPPILTVIPLTKQSLGSSASIMPLNSSDTSDFNNSSDTALQSPQIQFQPYIIRLTEFCCNARVRWCCANCCSNFVSSYCCQFK</sequence>
<dbReference type="Proteomes" id="UP001608902">
    <property type="component" value="Unassembled WGS sequence"/>
</dbReference>
<reference evidence="2 3" key="1">
    <citation type="submission" date="2024-08" db="EMBL/GenBank/DDBJ databases">
        <title>Gnathostoma spinigerum genome.</title>
        <authorList>
            <person name="Gonzalez-Bertolin B."/>
            <person name="Monzon S."/>
            <person name="Zaballos A."/>
            <person name="Jimenez P."/>
            <person name="Dekumyoy P."/>
            <person name="Varona S."/>
            <person name="Cuesta I."/>
            <person name="Sumanam S."/>
            <person name="Adisakwattana P."/>
            <person name="Gasser R.B."/>
            <person name="Hernandez-Gonzalez A."/>
            <person name="Young N.D."/>
            <person name="Perteguer M.J."/>
        </authorList>
    </citation>
    <scope>NUCLEOTIDE SEQUENCE [LARGE SCALE GENOMIC DNA]</scope>
    <source>
        <strain evidence="2">AL3</strain>
        <tissue evidence="2">Liver</tissue>
    </source>
</reference>
<proteinExistence type="predicted"/>
<protein>
    <recommendedName>
        <fullName evidence="4">Secreted protein</fullName>
    </recommendedName>
</protein>
<feature type="signal peptide" evidence="1">
    <location>
        <begin position="1"/>
        <end position="21"/>
    </location>
</feature>